<evidence type="ECO:0000313" key="8">
    <source>
        <dbReference type="EMBL" id="KIR23580.1"/>
    </source>
</evidence>
<dbReference type="InterPro" id="IPR002104">
    <property type="entry name" value="Integrase_catalytic"/>
</dbReference>
<dbReference type="Gene3D" id="1.10.150.130">
    <property type="match status" value="1"/>
</dbReference>
<dbReference type="InterPro" id="IPR011010">
    <property type="entry name" value="DNA_brk_join_enz"/>
</dbReference>
<dbReference type="InterPro" id="IPR053876">
    <property type="entry name" value="Phage_int_M"/>
</dbReference>
<dbReference type="InterPro" id="IPR044068">
    <property type="entry name" value="CB"/>
</dbReference>
<dbReference type="AlphaFoldDB" id="A0A0D0TS30"/>
<evidence type="ECO:0000259" key="7">
    <source>
        <dbReference type="PROSITE" id="PS51900"/>
    </source>
</evidence>
<dbReference type="EMBL" id="JXCQ01000006">
    <property type="protein sequence ID" value="KIR23580.1"/>
    <property type="molecule type" value="Genomic_DNA"/>
</dbReference>
<evidence type="ECO:0000256" key="3">
    <source>
        <dbReference type="ARBA" id="ARBA00023125"/>
    </source>
</evidence>
<dbReference type="InterPro" id="IPR013762">
    <property type="entry name" value="Integrase-like_cat_sf"/>
</dbReference>
<dbReference type="PANTHER" id="PTHR30629:SF2">
    <property type="entry name" value="PROPHAGE INTEGRASE INTS-RELATED"/>
    <property type="match status" value="1"/>
</dbReference>
<dbReference type="PROSITE" id="PS51900">
    <property type="entry name" value="CB"/>
    <property type="match status" value="1"/>
</dbReference>
<evidence type="ECO:0000313" key="9">
    <source>
        <dbReference type="Proteomes" id="UP000032210"/>
    </source>
</evidence>
<dbReference type="GO" id="GO:0003677">
    <property type="term" value="F:DNA binding"/>
    <property type="evidence" value="ECO:0007669"/>
    <property type="project" value="UniProtKB-UniRule"/>
</dbReference>
<dbReference type="InterPro" id="IPR025166">
    <property type="entry name" value="Integrase_DNA_bind_dom"/>
</dbReference>
<dbReference type="Proteomes" id="UP000032210">
    <property type="component" value="Unassembled WGS sequence"/>
</dbReference>
<dbReference type="RefSeq" id="WP_043047111.1">
    <property type="nucleotide sequence ID" value="NZ_JXCQ01000006.1"/>
</dbReference>
<evidence type="ECO:0000256" key="2">
    <source>
        <dbReference type="ARBA" id="ARBA00022908"/>
    </source>
</evidence>
<dbReference type="InterPro" id="IPR010998">
    <property type="entry name" value="Integrase_recombinase_N"/>
</dbReference>
<comment type="caution">
    <text evidence="8">The sequence shown here is derived from an EMBL/GenBank/DDBJ whole genome shotgun (WGS) entry which is preliminary data.</text>
</comment>
<sequence>MGKLTAKQIENLTTPGTYEDGDGLRLLIKPNGKKYWVLRFQLSGKRREMGLGTYPTTGLKEARQNSSDKRRLLRDGIDPLQARDDERAAQVVAEQQRKNKSITFHDVSVDYIEAHRAGWKNVKHAQQWTNTLATYAAPVIGDLATNKITTQHILDILKPIWGSKAETASRVRNRIELVLDAAKARGLRDGENPARWRGHLDKLLPPSSKAKRTQNHPALPYSELSRFIPALHSVEGLSACALKMTILTACRTSEVLEADWSEVDLKTKLWTIPAVRMKAGKVHTVPLSDALITLLEGLPRIKGSSLLFPGARKGRPISNMAMLMTLRRMDQKDLEDGGKGWRDSNDKVITAHGFRSTFRDWAAECTPHAREVCEMALAHVVASGAEAAYWRSDLLEKRRALMADWANFVTLNVNGANTPE</sequence>
<dbReference type="GO" id="GO:0006310">
    <property type="term" value="P:DNA recombination"/>
    <property type="evidence" value="ECO:0007669"/>
    <property type="project" value="UniProtKB-KW"/>
</dbReference>
<keyword evidence="2" id="KW-0229">DNA integration</keyword>
<evidence type="ECO:0000259" key="6">
    <source>
        <dbReference type="PROSITE" id="PS51898"/>
    </source>
</evidence>
<dbReference type="GO" id="GO:0015074">
    <property type="term" value="P:DNA integration"/>
    <property type="evidence" value="ECO:0007669"/>
    <property type="project" value="UniProtKB-KW"/>
</dbReference>
<keyword evidence="4" id="KW-0233">DNA recombination</keyword>
<dbReference type="PROSITE" id="PS51898">
    <property type="entry name" value="TYR_RECOMBINASE"/>
    <property type="match status" value="1"/>
</dbReference>
<dbReference type="Pfam" id="PF13356">
    <property type="entry name" value="Arm-DNA-bind_3"/>
    <property type="match status" value="1"/>
</dbReference>
<dbReference type="InterPro" id="IPR038488">
    <property type="entry name" value="Integrase_DNA-bd_sf"/>
</dbReference>
<proteinExistence type="inferred from homology"/>
<comment type="similarity">
    <text evidence="1">Belongs to the 'phage' integrase family.</text>
</comment>
<keyword evidence="3 5" id="KW-0238">DNA-binding</keyword>
<name>A0A0D0TS30_PSEFL</name>
<dbReference type="Gene3D" id="3.30.160.390">
    <property type="entry name" value="Integrase, DNA-binding domain"/>
    <property type="match status" value="1"/>
</dbReference>
<feature type="domain" description="Core-binding (CB)" evidence="7">
    <location>
        <begin position="102"/>
        <end position="183"/>
    </location>
</feature>
<dbReference type="Pfam" id="PF22022">
    <property type="entry name" value="Phage_int_M"/>
    <property type="match status" value="1"/>
</dbReference>
<dbReference type="PANTHER" id="PTHR30629">
    <property type="entry name" value="PROPHAGE INTEGRASE"/>
    <property type="match status" value="1"/>
</dbReference>
<dbReference type="InterPro" id="IPR050808">
    <property type="entry name" value="Phage_Integrase"/>
</dbReference>
<dbReference type="Gene3D" id="1.10.443.10">
    <property type="entry name" value="Intergrase catalytic core"/>
    <property type="match status" value="1"/>
</dbReference>
<protein>
    <submittedName>
        <fullName evidence="8">IntS protein</fullName>
    </submittedName>
</protein>
<dbReference type="CDD" id="cd00801">
    <property type="entry name" value="INT_P4_C"/>
    <property type="match status" value="1"/>
</dbReference>
<dbReference type="SUPFAM" id="SSF56349">
    <property type="entry name" value="DNA breaking-rejoining enzymes"/>
    <property type="match status" value="1"/>
</dbReference>
<evidence type="ECO:0000256" key="5">
    <source>
        <dbReference type="PROSITE-ProRule" id="PRU01248"/>
    </source>
</evidence>
<feature type="domain" description="Tyr recombinase" evidence="6">
    <location>
        <begin position="214"/>
        <end position="402"/>
    </location>
</feature>
<accession>A0A0D0TS30</accession>
<evidence type="ECO:0000256" key="1">
    <source>
        <dbReference type="ARBA" id="ARBA00008857"/>
    </source>
</evidence>
<evidence type="ECO:0000256" key="4">
    <source>
        <dbReference type="ARBA" id="ARBA00023172"/>
    </source>
</evidence>
<dbReference type="Pfam" id="PF00589">
    <property type="entry name" value="Phage_integrase"/>
    <property type="match status" value="1"/>
</dbReference>
<gene>
    <name evidence="8" type="primary">intS</name>
    <name evidence="8" type="ORF">PFLU3_09310</name>
</gene>
<organism evidence="8 9">
    <name type="scientific">Pseudomonas fluorescens</name>
    <dbReference type="NCBI Taxonomy" id="294"/>
    <lineage>
        <taxon>Bacteria</taxon>
        <taxon>Pseudomonadati</taxon>
        <taxon>Pseudomonadota</taxon>
        <taxon>Gammaproteobacteria</taxon>
        <taxon>Pseudomonadales</taxon>
        <taxon>Pseudomonadaceae</taxon>
        <taxon>Pseudomonas</taxon>
    </lineage>
</organism>
<dbReference type="PATRIC" id="fig|294.125.peg.957"/>
<reference evidence="8 9" key="1">
    <citation type="submission" date="2015-01" db="EMBL/GenBank/DDBJ databases">
        <title>Genome sequence of the beneficial rhizobacterium Pseudomonas fluorescens 2-79.</title>
        <authorList>
            <person name="Thuermer A."/>
            <person name="Daniel R."/>
        </authorList>
    </citation>
    <scope>NUCLEOTIDE SEQUENCE [LARGE SCALE GENOMIC DNA]</scope>
    <source>
        <strain evidence="8 9">2-79</strain>
    </source>
</reference>